<gene>
    <name evidence="2" type="ORF">K7J14_14050</name>
</gene>
<protein>
    <submittedName>
        <fullName evidence="2">DUF5058 family protein</fullName>
    </submittedName>
</protein>
<evidence type="ECO:0000313" key="3">
    <source>
        <dbReference type="Proteomes" id="UP001198163"/>
    </source>
</evidence>
<feature type="transmembrane region" description="Helical" evidence="1">
    <location>
        <begin position="160"/>
        <end position="176"/>
    </location>
</feature>
<evidence type="ECO:0000313" key="2">
    <source>
        <dbReference type="EMBL" id="MCD1655816.1"/>
    </source>
</evidence>
<feature type="transmembrane region" description="Helical" evidence="1">
    <location>
        <begin position="120"/>
        <end position="140"/>
    </location>
</feature>
<dbReference type="Pfam" id="PF16481">
    <property type="entry name" value="DUF5058"/>
    <property type="match status" value="1"/>
</dbReference>
<name>A0AAE3EK36_9SPIR</name>
<dbReference type="AlphaFoldDB" id="A0AAE3EK36"/>
<keyword evidence="1" id="KW-0812">Transmembrane</keyword>
<dbReference type="RefSeq" id="WP_230757679.1">
    <property type="nucleotide sequence ID" value="NZ_JAINWA010000003.1"/>
</dbReference>
<dbReference type="InterPro" id="IPR032479">
    <property type="entry name" value="DUF5058"/>
</dbReference>
<keyword evidence="3" id="KW-1185">Reference proteome</keyword>
<keyword evidence="1" id="KW-0472">Membrane</keyword>
<organism evidence="2 3">
    <name type="scientific">Teretinema zuelzerae</name>
    <dbReference type="NCBI Taxonomy" id="156"/>
    <lineage>
        <taxon>Bacteria</taxon>
        <taxon>Pseudomonadati</taxon>
        <taxon>Spirochaetota</taxon>
        <taxon>Spirochaetia</taxon>
        <taxon>Spirochaetales</taxon>
        <taxon>Treponemataceae</taxon>
        <taxon>Teretinema</taxon>
    </lineage>
</organism>
<feature type="transmembrane region" description="Helical" evidence="1">
    <location>
        <begin position="54"/>
        <end position="75"/>
    </location>
</feature>
<feature type="transmembrane region" description="Helical" evidence="1">
    <location>
        <begin position="182"/>
        <end position="202"/>
    </location>
</feature>
<dbReference type="EMBL" id="JAINWA010000003">
    <property type="protein sequence ID" value="MCD1655816.1"/>
    <property type="molecule type" value="Genomic_DNA"/>
</dbReference>
<reference evidence="2" key="1">
    <citation type="submission" date="2021-08" db="EMBL/GenBank/DDBJ databases">
        <title>Comparative analyses of Brucepasteria parasyntrophica and Teretinema zuelzerae.</title>
        <authorList>
            <person name="Song Y."/>
            <person name="Brune A."/>
        </authorList>
    </citation>
    <scope>NUCLEOTIDE SEQUENCE</scope>
    <source>
        <strain evidence="2">DSM 1903</strain>
    </source>
</reference>
<sequence>MSDFKSSSFMYMLGALVAVFVVAQSLYFLARAFRRGTELGLDRKVLYRTARSAALFAVLPSVSILLGLITLSYALGLPLPWIRLSVLGAVTYELPAASAALNALGGSIAEPVSEARSFSAIAWVMTLGCISPLVIIPLFLEKIQRGVLKIQRKDNRWGEVFMNALFLGMISAFLGMGVSGGLLPVLTLLSSAVLMIVIGILVKKVRVKWLEDFAMPLSMLGAMALAVFYAQALPASLLPPALWN</sequence>
<comment type="caution">
    <text evidence="2">The sequence shown here is derived from an EMBL/GenBank/DDBJ whole genome shotgun (WGS) entry which is preliminary data.</text>
</comment>
<evidence type="ECO:0000256" key="1">
    <source>
        <dbReference type="SAM" id="Phobius"/>
    </source>
</evidence>
<feature type="transmembrane region" description="Helical" evidence="1">
    <location>
        <begin position="12"/>
        <end position="33"/>
    </location>
</feature>
<feature type="transmembrane region" description="Helical" evidence="1">
    <location>
        <begin position="214"/>
        <end position="233"/>
    </location>
</feature>
<accession>A0AAE3EK36</accession>
<dbReference type="Proteomes" id="UP001198163">
    <property type="component" value="Unassembled WGS sequence"/>
</dbReference>
<proteinExistence type="predicted"/>
<keyword evidence="1" id="KW-1133">Transmembrane helix</keyword>